<sequence length="112" mass="12454">MSNGLDTVATPPVLRNNFHPRRTNHDRCYVDLSGSCPHSRLKRWSDPRGTEQPPQPNSYYSLPKNLHAEAFKGPDLGASATSQMEDHKDGVVVVEEDVDEELVPCISITAVR</sequence>
<feature type="region of interest" description="Disordered" evidence="1">
    <location>
        <begin position="1"/>
        <end position="21"/>
    </location>
</feature>
<accession>A0A067R7X0</accession>
<gene>
    <name evidence="2" type="ORF">L798_09432</name>
</gene>
<dbReference type="EMBL" id="KK852819">
    <property type="protein sequence ID" value="KDR15619.1"/>
    <property type="molecule type" value="Genomic_DNA"/>
</dbReference>
<evidence type="ECO:0000313" key="2">
    <source>
        <dbReference type="EMBL" id="KDR15619.1"/>
    </source>
</evidence>
<reference evidence="2 3" key="1">
    <citation type="journal article" date="2014" name="Nat. Commun.">
        <title>Molecular traces of alternative social organization in a termite genome.</title>
        <authorList>
            <person name="Terrapon N."/>
            <person name="Li C."/>
            <person name="Robertson H.M."/>
            <person name="Ji L."/>
            <person name="Meng X."/>
            <person name="Booth W."/>
            <person name="Chen Z."/>
            <person name="Childers C.P."/>
            <person name="Glastad K.M."/>
            <person name="Gokhale K."/>
            <person name="Gowin J."/>
            <person name="Gronenberg W."/>
            <person name="Hermansen R.A."/>
            <person name="Hu H."/>
            <person name="Hunt B.G."/>
            <person name="Huylmans A.K."/>
            <person name="Khalil S.M."/>
            <person name="Mitchell R.D."/>
            <person name="Munoz-Torres M.C."/>
            <person name="Mustard J.A."/>
            <person name="Pan H."/>
            <person name="Reese J.T."/>
            <person name="Scharf M.E."/>
            <person name="Sun F."/>
            <person name="Vogel H."/>
            <person name="Xiao J."/>
            <person name="Yang W."/>
            <person name="Yang Z."/>
            <person name="Yang Z."/>
            <person name="Zhou J."/>
            <person name="Zhu J."/>
            <person name="Brent C.S."/>
            <person name="Elsik C.G."/>
            <person name="Goodisman M.A."/>
            <person name="Liberles D.A."/>
            <person name="Roe R.M."/>
            <person name="Vargo E.L."/>
            <person name="Vilcinskas A."/>
            <person name="Wang J."/>
            <person name="Bornberg-Bauer E."/>
            <person name="Korb J."/>
            <person name="Zhang G."/>
            <person name="Liebig J."/>
        </authorList>
    </citation>
    <scope>NUCLEOTIDE SEQUENCE [LARGE SCALE GENOMIC DNA]</scope>
    <source>
        <tissue evidence="2">Whole organism</tissue>
    </source>
</reference>
<keyword evidence="3" id="KW-1185">Reference proteome</keyword>
<dbReference type="Proteomes" id="UP000027135">
    <property type="component" value="Unassembled WGS sequence"/>
</dbReference>
<organism evidence="2 3">
    <name type="scientific">Zootermopsis nevadensis</name>
    <name type="common">Dampwood termite</name>
    <dbReference type="NCBI Taxonomy" id="136037"/>
    <lineage>
        <taxon>Eukaryota</taxon>
        <taxon>Metazoa</taxon>
        <taxon>Ecdysozoa</taxon>
        <taxon>Arthropoda</taxon>
        <taxon>Hexapoda</taxon>
        <taxon>Insecta</taxon>
        <taxon>Pterygota</taxon>
        <taxon>Neoptera</taxon>
        <taxon>Polyneoptera</taxon>
        <taxon>Dictyoptera</taxon>
        <taxon>Blattodea</taxon>
        <taxon>Blattoidea</taxon>
        <taxon>Termitoidae</taxon>
        <taxon>Termopsidae</taxon>
        <taxon>Zootermopsis</taxon>
    </lineage>
</organism>
<evidence type="ECO:0000256" key="1">
    <source>
        <dbReference type="SAM" id="MobiDB-lite"/>
    </source>
</evidence>
<dbReference type="STRING" id="136037.A0A067R7X0"/>
<dbReference type="InParanoid" id="A0A067R7X0"/>
<evidence type="ECO:0000313" key="3">
    <source>
        <dbReference type="Proteomes" id="UP000027135"/>
    </source>
</evidence>
<name>A0A067R7X0_ZOONE</name>
<proteinExistence type="predicted"/>
<dbReference type="AlphaFoldDB" id="A0A067R7X0"/>
<protein>
    <submittedName>
        <fullName evidence="2">Uncharacterized protein</fullName>
    </submittedName>
</protein>
<feature type="region of interest" description="Disordered" evidence="1">
    <location>
        <begin position="39"/>
        <end position="62"/>
    </location>
</feature>